<name>B0WW93_CULQU</name>
<dbReference type="PANTHER" id="PTHR11759">
    <property type="entry name" value="40S RIBOSOMAL PROTEIN S14/30S RIBOSOMAL PROTEIN S11"/>
    <property type="match status" value="1"/>
</dbReference>
<dbReference type="EnsemblMetazoa" id="CPIJ011694-RA">
    <property type="protein sequence ID" value="CPIJ011694-PA"/>
    <property type="gene ID" value="CPIJ011694"/>
</dbReference>
<dbReference type="GO" id="GO:0005840">
    <property type="term" value="C:ribosome"/>
    <property type="evidence" value="ECO:0007669"/>
    <property type="project" value="UniProtKB-KW"/>
</dbReference>
<dbReference type="OrthoDB" id="1677536at2759"/>
<evidence type="ECO:0000256" key="2">
    <source>
        <dbReference type="ARBA" id="ARBA00022980"/>
    </source>
</evidence>
<feature type="compositionally biased region" description="Polar residues" evidence="5">
    <location>
        <begin position="79"/>
        <end position="90"/>
    </location>
</feature>
<evidence type="ECO:0000256" key="4">
    <source>
        <dbReference type="RuleBase" id="RU003629"/>
    </source>
</evidence>
<evidence type="ECO:0000313" key="6">
    <source>
        <dbReference type="EMBL" id="EDS35925.1"/>
    </source>
</evidence>
<dbReference type="InterPro" id="IPR018102">
    <property type="entry name" value="Ribosomal_uS11_CS"/>
</dbReference>
<dbReference type="GO" id="GO:0006412">
    <property type="term" value="P:translation"/>
    <property type="evidence" value="ECO:0007669"/>
    <property type="project" value="InterPro"/>
</dbReference>
<feature type="region of interest" description="Disordered" evidence="5">
    <location>
        <begin position="71"/>
        <end position="93"/>
    </location>
</feature>
<dbReference type="AlphaFoldDB" id="B0WW93"/>
<dbReference type="HOGENOM" id="CLU_1205803_0_0_1"/>
<dbReference type="SUPFAM" id="SSF53137">
    <property type="entry name" value="Translational machinery components"/>
    <property type="match status" value="1"/>
</dbReference>
<dbReference type="InParanoid" id="B0WW93"/>
<dbReference type="GO" id="GO:0003735">
    <property type="term" value="F:structural constituent of ribosome"/>
    <property type="evidence" value="ECO:0007669"/>
    <property type="project" value="InterPro"/>
</dbReference>
<evidence type="ECO:0000313" key="7">
    <source>
        <dbReference type="EnsemblMetazoa" id="CPIJ011694-PA"/>
    </source>
</evidence>
<dbReference type="EMBL" id="DS232140">
    <property type="protein sequence ID" value="EDS35925.1"/>
    <property type="molecule type" value="Genomic_DNA"/>
</dbReference>
<comment type="similarity">
    <text evidence="1 4">Belongs to the universal ribosomal protein uS11 family.</text>
</comment>
<dbReference type="PROSITE" id="PS00054">
    <property type="entry name" value="RIBOSOMAL_S11"/>
    <property type="match status" value="1"/>
</dbReference>
<sequence length="232" mass="26387">MDENKILMFVVKFCQQMQNSNRKSSEGTTSGGINCGEACNKNQLPKNRCLFIEEERERDANQKHMPDFANQHMSLRPTKPSTTRFSNGSANREKKTFKEEVQVSHGQKDRDGWIVSGLAHIYASFNDTFVNVTDLSDKKTDLRRHLSQGQSRRVLPYAAQDVAEKFYLLGITALRINLPKEEMALRAMACSSMKICRIEDVTSIPSDSTRRKLGHRGPFCGTVRIFIPHSKM</sequence>
<dbReference type="Gene3D" id="3.30.420.80">
    <property type="entry name" value="Ribosomal protein S11"/>
    <property type="match status" value="1"/>
</dbReference>
<evidence type="ECO:0000313" key="8">
    <source>
        <dbReference type="Proteomes" id="UP000002320"/>
    </source>
</evidence>
<keyword evidence="3 4" id="KW-0687">Ribonucleoprotein</keyword>
<gene>
    <name evidence="7" type="primary">6044104</name>
    <name evidence="6" type="ORF">CpipJ_CPIJ011694</name>
</gene>
<dbReference type="GO" id="GO:1990904">
    <property type="term" value="C:ribonucleoprotein complex"/>
    <property type="evidence" value="ECO:0007669"/>
    <property type="project" value="UniProtKB-KW"/>
</dbReference>
<evidence type="ECO:0000256" key="1">
    <source>
        <dbReference type="ARBA" id="ARBA00006194"/>
    </source>
</evidence>
<protein>
    <submittedName>
        <fullName evidence="6 7">40S ribosomal protein S14</fullName>
    </submittedName>
</protein>
<evidence type="ECO:0000256" key="3">
    <source>
        <dbReference type="ARBA" id="ARBA00023274"/>
    </source>
</evidence>
<dbReference type="eggNOG" id="KOG0407">
    <property type="taxonomic scope" value="Eukaryota"/>
</dbReference>
<proteinExistence type="inferred from homology"/>
<dbReference type="InterPro" id="IPR036967">
    <property type="entry name" value="Ribosomal_uS11_sf"/>
</dbReference>
<reference evidence="6" key="1">
    <citation type="submission" date="2007-03" db="EMBL/GenBank/DDBJ databases">
        <title>Annotation of Culex pipiens quinquefasciatus.</title>
        <authorList>
            <consortium name="The Broad Institute Genome Sequencing Platform"/>
            <person name="Atkinson P.W."/>
            <person name="Hemingway J."/>
            <person name="Christensen B.M."/>
            <person name="Higgs S."/>
            <person name="Kodira C."/>
            <person name="Hannick L."/>
            <person name="Megy K."/>
            <person name="O'Leary S."/>
            <person name="Pearson M."/>
            <person name="Haas B.J."/>
            <person name="Mauceli E."/>
            <person name="Wortman J.R."/>
            <person name="Lee N.H."/>
            <person name="Guigo R."/>
            <person name="Stanke M."/>
            <person name="Alvarado L."/>
            <person name="Amedeo P."/>
            <person name="Antoine C.H."/>
            <person name="Arensburger P."/>
            <person name="Bidwell S.L."/>
            <person name="Crawford M."/>
            <person name="Camaro F."/>
            <person name="Devon K."/>
            <person name="Engels R."/>
            <person name="Hammond M."/>
            <person name="Howarth C."/>
            <person name="Koehrsen M."/>
            <person name="Lawson D."/>
            <person name="Montgomery P."/>
            <person name="Nene V."/>
            <person name="Nusbaum C."/>
            <person name="Puiu D."/>
            <person name="Romero-Severson J."/>
            <person name="Severson D.W."/>
            <person name="Shumway M."/>
            <person name="Sisk P."/>
            <person name="Stolte C."/>
            <person name="Zeng Q."/>
            <person name="Eisenstadt E."/>
            <person name="Fraser-Liggett C."/>
            <person name="Strausberg R."/>
            <person name="Galagan J."/>
            <person name="Birren B."/>
            <person name="Collins F.H."/>
        </authorList>
    </citation>
    <scope>NUCLEOTIDE SEQUENCE [LARGE SCALE GENOMIC DNA]</scope>
    <source>
        <strain evidence="6">JHB</strain>
    </source>
</reference>
<organism>
    <name type="scientific">Culex quinquefasciatus</name>
    <name type="common">Southern house mosquito</name>
    <name type="synonym">Culex pungens</name>
    <dbReference type="NCBI Taxonomy" id="7176"/>
    <lineage>
        <taxon>Eukaryota</taxon>
        <taxon>Metazoa</taxon>
        <taxon>Ecdysozoa</taxon>
        <taxon>Arthropoda</taxon>
        <taxon>Hexapoda</taxon>
        <taxon>Insecta</taxon>
        <taxon>Pterygota</taxon>
        <taxon>Neoptera</taxon>
        <taxon>Endopterygota</taxon>
        <taxon>Diptera</taxon>
        <taxon>Nematocera</taxon>
        <taxon>Culicoidea</taxon>
        <taxon>Culicidae</taxon>
        <taxon>Culicinae</taxon>
        <taxon>Culicini</taxon>
        <taxon>Culex</taxon>
        <taxon>Culex</taxon>
    </lineage>
</organism>
<keyword evidence="2 4" id="KW-0689">Ribosomal protein</keyword>
<reference evidence="7" key="2">
    <citation type="submission" date="2020-05" db="UniProtKB">
        <authorList>
            <consortium name="EnsemblMetazoa"/>
        </authorList>
    </citation>
    <scope>IDENTIFICATION</scope>
    <source>
        <strain evidence="7">JHB</strain>
    </source>
</reference>
<evidence type="ECO:0000256" key="5">
    <source>
        <dbReference type="SAM" id="MobiDB-lite"/>
    </source>
</evidence>
<dbReference type="Pfam" id="PF00411">
    <property type="entry name" value="Ribosomal_S11"/>
    <property type="match status" value="1"/>
</dbReference>
<dbReference type="InterPro" id="IPR001971">
    <property type="entry name" value="Ribosomal_uS11"/>
</dbReference>
<dbReference type="STRING" id="7176.B0WW93"/>
<dbReference type="Proteomes" id="UP000002320">
    <property type="component" value="Unassembled WGS sequence"/>
</dbReference>
<dbReference type="KEGG" id="cqu:CpipJ_CPIJ011694"/>
<accession>B0WW93</accession>
<dbReference type="VEuPathDB" id="VectorBase:CQUJHB014034"/>
<dbReference type="VEuPathDB" id="VectorBase:CPIJ011694"/>
<keyword evidence="8" id="KW-1185">Reference proteome</keyword>